<keyword evidence="2" id="KW-1185">Reference proteome</keyword>
<reference evidence="1 2" key="1">
    <citation type="submission" date="2018-11" db="EMBL/GenBank/DDBJ databases">
        <title>Genome sequence of Apiotrichum porosum DSM 27194.</title>
        <authorList>
            <person name="Aliyu H."/>
            <person name="Gorte O."/>
            <person name="Ochsenreither K."/>
        </authorList>
    </citation>
    <scope>NUCLEOTIDE SEQUENCE [LARGE SCALE GENOMIC DNA]</scope>
    <source>
        <strain evidence="1 2">DSM 27194</strain>
    </source>
</reference>
<evidence type="ECO:0000313" key="2">
    <source>
        <dbReference type="Proteomes" id="UP000279236"/>
    </source>
</evidence>
<comment type="caution">
    <text evidence="1">The sequence shown here is derived from an EMBL/GenBank/DDBJ whole genome shotgun (WGS) entry which is preliminary data.</text>
</comment>
<organism evidence="1 2">
    <name type="scientific">Apiotrichum porosum</name>
    <dbReference type="NCBI Taxonomy" id="105984"/>
    <lineage>
        <taxon>Eukaryota</taxon>
        <taxon>Fungi</taxon>
        <taxon>Dikarya</taxon>
        <taxon>Basidiomycota</taxon>
        <taxon>Agaricomycotina</taxon>
        <taxon>Tremellomycetes</taxon>
        <taxon>Trichosporonales</taxon>
        <taxon>Trichosporonaceae</taxon>
        <taxon>Apiotrichum</taxon>
    </lineage>
</organism>
<name>A0A427XJB4_9TREE</name>
<dbReference type="Proteomes" id="UP000279236">
    <property type="component" value="Unassembled WGS sequence"/>
</dbReference>
<dbReference type="RefSeq" id="XP_028474029.1">
    <property type="nucleotide sequence ID" value="XM_028617566.1"/>
</dbReference>
<proteinExistence type="predicted"/>
<sequence>MDDSLDTVRFDIVALAPNEESPKLHRERMLPKLKEVGNTGSWSVLCTPPYVRFTGSRVPVFQVPAVVSLFIENYKSVGANFQHKLASRKSPEALLPVLKGLPFTSLSMAARTLGRPSPYPANIVNLLLDFLKESTTTVLTFKSHRLQAREIALIISAIKECNYHVQSLDMDWAVKYRRDKCRLSEWRHSVIDRNMAANLRIKRYLVLDGQQDEPQTMSPICQLPAELRLMIASLVSPQTGL</sequence>
<gene>
    <name evidence="1" type="ORF">EHS24_001805</name>
</gene>
<protein>
    <submittedName>
        <fullName evidence="1">Uncharacterized protein</fullName>
    </submittedName>
</protein>
<accession>A0A427XJB4</accession>
<evidence type="ECO:0000313" key="1">
    <source>
        <dbReference type="EMBL" id="RSH78882.1"/>
    </source>
</evidence>
<dbReference type="EMBL" id="RSCE01000011">
    <property type="protein sequence ID" value="RSH78882.1"/>
    <property type="molecule type" value="Genomic_DNA"/>
</dbReference>
<dbReference type="AlphaFoldDB" id="A0A427XJB4"/>
<dbReference type="GeneID" id="39586348"/>